<keyword evidence="4" id="KW-1185">Reference proteome</keyword>
<evidence type="ECO:0000313" key="4">
    <source>
        <dbReference type="Proteomes" id="UP000807469"/>
    </source>
</evidence>
<accession>A0A9P6D725</accession>
<evidence type="ECO:0000256" key="2">
    <source>
        <dbReference type="SAM" id="MobiDB-lite"/>
    </source>
</evidence>
<proteinExistence type="predicted"/>
<sequence>MEYTPRFVQPFSLAEAINLDVTVITEEIARLQNSLMHLKETQRILQADLGESEEVDPEVVKAFEENKLVIDSQEERISILNMALIEKGIVFSSHYEITPQSLRSAGSSLNRPFTGPETREMTSSEETEENGVYL</sequence>
<evidence type="ECO:0000313" key="3">
    <source>
        <dbReference type="EMBL" id="KAF9485273.1"/>
    </source>
</evidence>
<feature type="coiled-coil region" evidence="1">
    <location>
        <begin position="21"/>
        <end position="48"/>
    </location>
</feature>
<comment type="caution">
    <text evidence="3">The sequence shown here is derived from an EMBL/GenBank/DDBJ whole genome shotgun (WGS) entry which is preliminary data.</text>
</comment>
<evidence type="ECO:0000256" key="1">
    <source>
        <dbReference type="SAM" id="Coils"/>
    </source>
</evidence>
<feature type="compositionally biased region" description="Acidic residues" evidence="2">
    <location>
        <begin position="123"/>
        <end position="134"/>
    </location>
</feature>
<reference evidence="3" key="1">
    <citation type="submission" date="2020-11" db="EMBL/GenBank/DDBJ databases">
        <authorList>
            <consortium name="DOE Joint Genome Institute"/>
            <person name="Ahrendt S."/>
            <person name="Riley R."/>
            <person name="Andreopoulos W."/>
            <person name="Labutti K."/>
            <person name="Pangilinan J."/>
            <person name="Ruiz-Duenas F.J."/>
            <person name="Barrasa J.M."/>
            <person name="Sanchez-Garcia M."/>
            <person name="Camarero S."/>
            <person name="Miyauchi S."/>
            <person name="Serrano A."/>
            <person name="Linde D."/>
            <person name="Babiker R."/>
            <person name="Drula E."/>
            <person name="Ayuso-Fernandez I."/>
            <person name="Pacheco R."/>
            <person name="Padilla G."/>
            <person name="Ferreira P."/>
            <person name="Barriuso J."/>
            <person name="Kellner H."/>
            <person name="Castanera R."/>
            <person name="Alfaro M."/>
            <person name="Ramirez L."/>
            <person name="Pisabarro A.G."/>
            <person name="Kuo A."/>
            <person name="Tritt A."/>
            <person name="Lipzen A."/>
            <person name="He G."/>
            <person name="Yan M."/>
            <person name="Ng V."/>
            <person name="Cullen D."/>
            <person name="Martin F."/>
            <person name="Rosso M.-N."/>
            <person name="Henrissat B."/>
            <person name="Hibbett D."/>
            <person name="Martinez A.T."/>
            <person name="Grigoriev I.V."/>
        </authorList>
    </citation>
    <scope>NUCLEOTIDE SEQUENCE</scope>
    <source>
        <strain evidence="3">CIRM-BRFM 674</strain>
    </source>
</reference>
<dbReference type="EMBL" id="MU155136">
    <property type="protein sequence ID" value="KAF9485273.1"/>
    <property type="molecule type" value="Genomic_DNA"/>
</dbReference>
<gene>
    <name evidence="3" type="ORF">BDN70DRAFT_796013</name>
</gene>
<dbReference type="Proteomes" id="UP000807469">
    <property type="component" value="Unassembled WGS sequence"/>
</dbReference>
<name>A0A9P6D725_9AGAR</name>
<dbReference type="OrthoDB" id="548474at2759"/>
<protein>
    <submittedName>
        <fullName evidence="3">Uncharacterized protein</fullName>
    </submittedName>
</protein>
<organism evidence="3 4">
    <name type="scientific">Pholiota conissans</name>
    <dbReference type="NCBI Taxonomy" id="109636"/>
    <lineage>
        <taxon>Eukaryota</taxon>
        <taxon>Fungi</taxon>
        <taxon>Dikarya</taxon>
        <taxon>Basidiomycota</taxon>
        <taxon>Agaricomycotina</taxon>
        <taxon>Agaricomycetes</taxon>
        <taxon>Agaricomycetidae</taxon>
        <taxon>Agaricales</taxon>
        <taxon>Agaricineae</taxon>
        <taxon>Strophariaceae</taxon>
        <taxon>Pholiota</taxon>
    </lineage>
</organism>
<dbReference type="AlphaFoldDB" id="A0A9P6D725"/>
<keyword evidence="1" id="KW-0175">Coiled coil</keyword>
<feature type="region of interest" description="Disordered" evidence="2">
    <location>
        <begin position="103"/>
        <end position="134"/>
    </location>
</feature>